<evidence type="ECO:0000256" key="7">
    <source>
        <dbReference type="ARBA" id="ARBA00023004"/>
    </source>
</evidence>
<keyword evidence="11" id="KW-1185">Reference proteome</keyword>
<dbReference type="Gene3D" id="3.50.50.60">
    <property type="entry name" value="FAD/NAD(P)-binding domain"/>
    <property type="match status" value="2"/>
</dbReference>
<dbReference type="InterPro" id="IPR036188">
    <property type="entry name" value="FAD/NAD-bd_sf"/>
</dbReference>
<dbReference type="PANTHER" id="PTHR43557:SF2">
    <property type="entry name" value="RIESKE DOMAIN-CONTAINING PROTEIN-RELATED"/>
    <property type="match status" value="1"/>
</dbReference>
<dbReference type="Gene3D" id="2.102.10.10">
    <property type="entry name" value="Rieske [2Fe-2S] iron-sulphur domain"/>
    <property type="match status" value="1"/>
</dbReference>
<evidence type="ECO:0000256" key="4">
    <source>
        <dbReference type="ARBA" id="ARBA00022723"/>
    </source>
</evidence>
<keyword evidence="6" id="KW-0560">Oxidoreductase</keyword>
<dbReference type="PRINTS" id="PR00411">
    <property type="entry name" value="PNDRDTASEI"/>
</dbReference>
<dbReference type="RefSeq" id="WP_183263779.1">
    <property type="nucleotide sequence ID" value="NZ_BAAAVZ010000009.1"/>
</dbReference>
<dbReference type="InterPro" id="IPR050446">
    <property type="entry name" value="FAD-oxidoreductase/Apoptosis"/>
</dbReference>
<evidence type="ECO:0000256" key="1">
    <source>
        <dbReference type="ARBA" id="ARBA00001974"/>
    </source>
</evidence>
<evidence type="ECO:0000256" key="5">
    <source>
        <dbReference type="ARBA" id="ARBA00022827"/>
    </source>
</evidence>
<sequence length="515" mass="54887">MAAQKNPVTGPDFEVGVPMATFDGKGLLQGHVGDEAVLLARVGDEVLAVGGLCTHYGAELAHGIVVGDTVRCPWHHACFSLRTGEALGAPAFDSLQRWRVERRGDRMFVTGKMAADEQPATAPQHDASGQQGRIVIVGGGAAGFAAAEMLRRRQFAGEITMVSADQDGPCDRPNLSKDYLAGNAPEAWIPLRGPKFYARNKIDLQLRTTVERIDVDGRAVIAADGRVFPFDRLLVATGAEPVRLPIAGADGEHVFTLRSLADSRAIIERARNSQTAVVLGAGFIGLEVAAALRSRGLAVHVVAPEAYPLGAVLGSELGAFIRSLHEQHGVVFHMGATVVGIAAQTVTLNNGQVLDADLVVVGVGVKPRISLAADAGIAVDRGVLVNEFLESSVAGIFAAGDIAQWHDLDTAEARRVEHWVVAQRQGQIAAENMLGRRQPFLSVPFFWSEHYDVSIRYVGYARTWDAIEIDGSIADRDCLVGYRKDGKIVAVAAIGRDAQALDCEASMATHSRHGV</sequence>
<name>A0ABR6L5W9_9HYPH</name>
<dbReference type="Gene3D" id="3.30.390.30">
    <property type="match status" value="1"/>
</dbReference>
<evidence type="ECO:0000256" key="6">
    <source>
        <dbReference type="ARBA" id="ARBA00023002"/>
    </source>
</evidence>
<dbReference type="InterPro" id="IPR036922">
    <property type="entry name" value="Rieske_2Fe-2S_sf"/>
</dbReference>
<protein>
    <submittedName>
        <fullName evidence="10">NADPH-dependent 2,4-dienoyl-CoA reductase/sulfur reductase-like enzyme/nitrite reductase/ring-hydroxylating ferredoxin subunit</fullName>
    </submittedName>
</protein>
<accession>A0ABR6L5W9</accession>
<dbReference type="PANTHER" id="PTHR43557">
    <property type="entry name" value="APOPTOSIS-INDUCING FACTOR 1"/>
    <property type="match status" value="1"/>
</dbReference>
<dbReference type="Proteomes" id="UP000539538">
    <property type="component" value="Unassembled WGS sequence"/>
</dbReference>
<evidence type="ECO:0000313" key="11">
    <source>
        <dbReference type="Proteomes" id="UP000539538"/>
    </source>
</evidence>
<dbReference type="SUPFAM" id="SSF51905">
    <property type="entry name" value="FAD/NAD(P)-binding domain"/>
    <property type="match status" value="2"/>
</dbReference>
<keyword evidence="3" id="KW-0001">2Fe-2S</keyword>
<dbReference type="PRINTS" id="PR00368">
    <property type="entry name" value="FADPNR"/>
</dbReference>
<evidence type="ECO:0000259" key="9">
    <source>
        <dbReference type="PROSITE" id="PS51296"/>
    </source>
</evidence>
<organism evidence="10 11">
    <name type="scientific">Aminobacter niigataensis</name>
    <dbReference type="NCBI Taxonomy" id="83265"/>
    <lineage>
        <taxon>Bacteria</taxon>
        <taxon>Pseudomonadati</taxon>
        <taxon>Pseudomonadota</taxon>
        <taxon>Alphaproteobacteria</taxon>
        <taxon>Hyphomicrobiales</taxon>
        <taxon>Phyllobacteriaceae</taxon>
        <taxon>Aminobacter</taxon>
    </lineage>
</organism>
<reference evidence="10 11" key="1">
    <citation type="submission" date="2020-08" db="EMBL/GenBank/DDBJ databases">
        <title>Genomic Encyclopedia of Type Strains, Phase IV (KMG-IV): sequencing the most valuable type-strain genomes for metagenomic binning, comparative biology and taxonomic classification.</title>
        <authorList>
            <person name="Goeker M."/>
        </authorList>
    </citation>
    <scope>NUCLEOTIDE SEQUENCE [LARGE SCALE GENOMIC DNA]</scope>
    <source>
        <strain evidence="10 11">DSM 7050</strain>
    </source>
</reference>
<dbReference type="InterPro" id="IPR023753">
    <property type="entry name" value="FAD/NAD-binding_dom"/>
</dbReference>
<gene>
    <name evidence="10" type="ORF">GGQ99_003911</name>
</gene>
<dbReference type="InterPro" id="IPR017941">
    <property type="entry name" value="Rieske_2Fe-2S"/>
</dbReference>
<feature type="domain" description="Rieske" evidence="9">
    <location>
        <begin position="16"/>
        <end position="109"/>
    </location>
</feature>
<dbReference type="SUPFAM" id="SSF50022">
    <property type="entry name" value="ISP domain"/>
    <property type="match status" value="1"/>
</dbReference>
<dbReference type="SUPFAM" id="SSF55424">
    <property type="entry name" value="FAD/NAD-linked reductases, dimerisation (C-terminal) domain"/>
    <property type="match status" value="1"/>
</dbReference>
<evidence type="ECO:0000256" key="3">
    <source>
        <dbReference type="ARBA" id="ARBA00022714"/>
    </source>
</evidence>
<dbReference type="InterPro" id="IPR028202">
    <property type="entry name" value="Reductase_C"/>
</dbReference>
<keyword evidence="2" id="KW-0285">Flavoprotein</keyword>
<evidence type="ECO:0000256" key="2">
    <source>
        <dbReference type="ARBA" id="ARBA00022630"/>
    </source>
</evidence>
<dbReference type="Pfam" id="PF00355">
    <property type="entry name" value="Rieske"/>
    <property type="match status" value="1"/>
</dbReference>
<keyword evidence="7" id="KW-0408">Iron</keyword>
<dbReference type="EMBL" id="JACHOT010000006">
    <property type="protein sequence ID" value="MBB4652135.1"/>
    <property type="molecule type" value="Genomic_DNA"/>
</dbReference>
<dbReference type="PROSITE" id="PS51296">
    <property type="entry name" value="RIESKE"/>
    <property type="match status" value="1"/>
</dbReference>
<dbReference type="Pfam" id="PF07992">
    <property type="entry name" value="Pyr_redox_2"/>
    <property type="match status" value="1"/>
</dbReference>
<comment type="caution">
    <text evidence="10">The sequence shown here is derived from an EMBL/GenBank/DDBJ whole genome shotgun (WGS) entry which is preliminary data.</text>
</comment>
<dbReference type="InterPro" id="IPR016156">
    <property type="entry name" value="FAD/NAD-linked_Rdtase_dimer_sf"/>
</dbReference>
<keyword evidence="4" id="KW-0479">Metal-binding</keyword>
<comment type="cofactor">
    <cofactor evidence="1">
        <name>FAD</name>
        <dbReference type="ChEBI" id="CHEBI:57692"/>
    </cofactor>
</comment>
<keyword evidence="5" id="KW-0274">FAD</keyword>
<evidence type="ECO:0000256" key="8">
    <source>
        <dbReference type="ARBA" id="ARBA00023014"/>
    </source>
</evidence>
<evidence type="ECO:0000313" key="10">
    <source>
        <dbReference type="EMBL" id="MBB4652135.1"/>
    </source>
</evidence>
<dbReference type="Pfam" id="PF14759">
    <property type="entry name" value="Reductase_C"/>
    <property type="match status" value="1"/>
</dbReference>
<proteinExistence type="predicted"/>
<keyword evidence="8" id="KW-0411">Iron-sulfur</keyword>